<dbReference type="EC" id="1.2.7.12" evidence="1"/>
<dbReference type="GO" id="GO:0018493">
    <property type="term" value="F:formylmethanofuran dehydrogenase activity"/>
    <property type="evidence" value="ECO:0007669"/>
    <property type="project" value="UniProtKB-EC"/>
</dbReference>
<gene>
    <name evidence="1" type="ORF">NG895_22475</name>
</gene>
<sequence length="411" mass="43254">MPPVLTTCTACGCTCDDIRLSVDGEGAVTKADHACEIGQQWFARPPATGPVAMIEGREATLDEALARAAEILQGARLPLVTGLQQATTEAVRAAMALADQLGACIDWTASDADAASTLALQNAGSVTASLGEVAQRSDMVLVWGMDLATTHPRHFERYSLEPTSAWIDGREDRTLIVIDGSSTATAKLADEYVQLDPNRSYEALVVLRSLLADITLDAATVKQQTGVAIDKWQELVEKMKAAKYGAMIHGGGLAASRECLIALTQLMADLTAHTRWVAMPAGSAGNKAGAASVLTWQTGYPLGVNLAEGYPQYGPGEWTTAAMLERGEADAALLIGFEGDGPSIPTVALDWQSTNAMASATVAIRTARPGVECGGTTQRVDGVMLPIRAARTTDAPTTEEALEKLKSLIEE</sequence>
<dbReference type="AlphaFoldDB" id="A0A9X2FI15"/>
<reference evidence="1" key="1">
    <citation type="submission" date="2022-06" db="EMBL/GenBank/DDBJ databases">
        <title>Aeoliella straminimaris, a novel planctomycete from sediments.</title>
        <authorList>
            <person name="Vitorino I.R."/>
            <person name="Lage O.M."/>
        </authorList>
    </citation>
    <scope>NUCLEOTIDE SEQUENCE</scope>
    <source>
        <strain evidence="1">ICT_H6.2</strain>
    </source>
</reference>
<accession>A0A9X2FI15</accession>
<evidence type="ECO:0000313" key="1">
    <source>
        <dbReference type="EMBL" id="MCO6046671.1"/>
    </source>
</evidence>
<dbReference type="RefSeq" id="WP_252854786.1">
    <property type="nucleotide sequence ID" value="NZ_JAMXLR010000077.1"/>
</dbReference>
<dbReference type="InterPro" id="IPR016457">
    <property type="entry name" value="Formylmethanofuran_DH_bsu"/>
</dbReference>
<dbReference type="Proteomes" id="UP001155241">
    <property type="component" value="Unassembled WGS sequence"/>
</dbReference>
<dbReference type="Gene3D" id="3.40.228.10">
    <property type="entry name" value="Dimethylsulfoxide Reductase, domain 2"/>
    <property type="match status" value="1"/>
</dbReference>
<comment type="caution">
    <text evidence="1">The sequence shown here is derived from an EMBL/GenBank/DDBJ whole genome shotgun (WGS) entry which is preliminary data.</text>
</comment>
<dbReference type="EMBL" id="JAMXLR010000077">
    <property type="protein sequence ID" value="MCO6046671.1"/>
    <property type="molecule type" value="Genomic_DNA"/>
</dbReference>
<proteinExistence type="predicted"/>
<dbReference type="PIRSF" id="PIRSF005646">
    <property type="entry name" value="FwdB"/>
    <property type="match status" value="1"/>
</dbReference>
<name>A0A9X2FI15_9BACT</name>
<dbReference type="GO" id="GO:0015948">
    <property type="term" value="P:methanogenesis"/>
    <property type="evidence" value="ECO:0007669"/>
    <property type="project" value="InterPro"/>
</dbReference>
<evidence type="ECO:0000313" key="2">
    <source>
        <dbReference type="Proteomes" id="UP001155241"/>
    </source>
</evidence>
<keyword evidence="2" id="KW-1185">Reference proteome</keyword>
<protein>
    <submittedName>
        <fullName evidence="1">Formylmethanofuran dehydrogenase subunit B</fullName>
        <ecNumber evidence="1">1.2.7.12</ecNumber>
    </submittedName>
</protein>
<organism evidence="1 2">
    <name type="scientific">Aeoliella straminimaris</name>
    <dbReference type="NCBI Taxonomy" id="2954799"/>
    <lineage>
        <taxon>Bacteria</taxon>
        <taxon>Pseudomonadati</taxon>
        <taxon>Planctomycetota</taxon>
        <taxon>Planctomycetia</taxon>
        <taxon>Pirellulales</taxon>
        <taxon>Lacipirellulaceae</taxon>
        <taxon>Aeoliella</taxon>
    </lineage>
</organism>
<dbReference type="NCBIfam" id="TIGR03129">
    <property type="entry name" value="one_C_dehyd_B"/>
    <property type="match status" value="1"/>
</dbReference>
<keyword evidence="1" id="KW-0560">Oxidoreductase</keyword>
<dbReference type="SUPFAM" id="SSF53706">
    <property type="entry name" value="Formate dehydrogenase/DMSO reductase, domains 1-3"/>
    <property type="match status" value="1"/>
</dbReference>